<dbReference type="PROSITE" id="PS50404">
    <property type="entry name" value="GST_NTER"/>
    <property type="match status" value="1"/>
</dbReference>
<dbReference type="InterPro" id="IPR036249">
    <property type="entry name" value="Thioredoxin-like_sf"/>
</dbReference>
<accession>A0A2T9ZGF3</accession>
<dbReference type="InterPro" id="IPR010987">
    <property type="entry name" value="Glutathione-S-Trfase_C-like"/>
</dbReference>
<evidence type="ECO:0008006" key="5">
    <source>
        <dbReference type="Google" id="ProtNLM"/>
    </source>
</evidence>
<dbReference type="PROSITE" id="PS50405">
    <property type="entry name" value="GST_CTER"/>
    <property type="match status" value="1"/>
</dbReference>
<dbReference type="InterPro" id="IPR004045">
    <property type="entry name" value="Glutathione_S-Trfase_N"/>
</dbReference>
<dbReference type="GO" id="GO:0004364">
    <property type="term" value="F:glutathione transferase activity"/>
    <property type="evidence" value="ECO:0007669"/>
    <property type="project" value="TreeGrafter"/>
</dbReference>
<dbReference type="OrthoDB" id="414243at2759"/>
<dbReference type="InterPro" id="IPR004046">
    <property type="entry name" value="GST_C"/>
</dbReference>
<dbReference type="InterPro" id="IPR050213">
    <property type="entry name" value="GST_superfamily"/>
</dbReference>
<evidence type="ECO:0000313" key="3">
    <source>
        <dbReference type="EMBL" id="PVV03668.1"/>
    </source>
</evidence>
<dbReference type="PANTHER" id="PTHR11571:SF150">
    <property type="entry name" value="GLUTATHIONE S-TRANSFERASE"/>
    <property type="match status" value="1"/>
</dbReference>
<gene>
    <name evidence="3" type="ORF">BB560_001846</name>
</gene>
<proteinExistence type="predicted"/>
<dbReference type="Gene3D" id="3.40.30.10">
    <property type="entry name" value="Glutaredoxin"/>
    <property type="match status" value="1"/>
</dbReference>
<dbReference type="InterPro" id="IPR036282">
    <property type="entry name" value="Glutathione-S-Trfase_C_sf"/>
</dbReference>
<comment type="caution">
    <text evidence="3">The sequence shown here is derived from an EMBL/GenBank/DDBJ whole genome shotgun (WGS) entry which is preliminary data.</text>
</comment>
<evidence type="ECO:0000313" key="4">
    <source>
        <dbReference type="Proteomes" id="UP000245609"/>
    </source>
</evidence>
<dbReference type="SUPFAM" id="SSF52833">
    <property type="entry name" value="Thioredoxin-like"/>
    <property type="match status" value="1"/>
</dbReference>
<dbReference type="AlphaFoldDB" id="A0A2T9ZGF3"/>
<name>A0A2T9ZGF3_9FUNG</name>
<dbReference type="Pfam" id="PF14497">
    <property type="entry name" value="GST_C_3"/>
    <property type="match status" value="1"/>
</dbReference>
<dbReference type="Pfam" id="PF02798">
    <property type="entry name" value="GST_N"/>
    <property type="match status" value="1"/>
</dbReference>
<dbReference type="SUPFAM" id="SSF47616">
    <property type="entry name" value="GST C-terminal domain-like"/>
    <property type="match status" value="1"/>
</dbReference>
<protein>
    <recommendedName>
        <fullName evidence="5">GST N-terminal domain-containing protein</fullName>
    </recommendedName>
</protein>
<dbReference type="SFLD" id="SFLDS00019">
    <property type="entry name" value="Glutathione_Transferase_(cytos"/>
    <property type="match status" value="1"/>
</dbReference>
<sequence length="202" mass="23165">MVGKTKYIVEYFQADALAWTARAILSLAGVEYENKFPEWPAHSPKTPFGRMPVLTEISPDGSKFVLAESCAIELYLAEKYGFLPKDIKEKATAMQYYFQFVDIFETFGNHTFYYKTETSRERFLDRVKTFIERHEPILENSKSGHYCGDSLTLPDILLYFLHKSVIELDDQSLNLFATQQTPAISKLVAMVGEYPGIKKAFL</sequence>
<reference evidence="3 4" key="1">
    <citation type="journal article" date="2018" name="MBio">
        <title>Comparative Genomics Reveals the Core Gene Toolbox for the Fungus-Insect Symbiosis.</title>
        <authorList>
            <person name="Wang Y."/>
            <person name="Stata M."/>
            <person name="Wang W."/>
            <person name="Stajich J.E."/>
            <person name="White M.M."/>
            <person name="Moncalvo J.M."/>
        </authorList>
    </citation>
    <scope>NUCLEOTIDE SEQUENCE [LARGE SCALE GENOMIC DNA]</scope>
    <source>
        <strain evidence="3 4">SC-DP-2</strain>
    </source>
</reference>
<keyword evidence="4" id="KW-1185">Reference proteome</keyword>
<feature type="domain" description="GST N-terminal" evidence="1">
    <location>
        <begin position="5"/>
        <end position="84"/>
    </location>
</feature>
<dbReference type="Proteomes" id="UP000245609">
    <property type="component" value="Unassembled WGS sequence"/>
</dbReference>
<feature type="domain" description="GST C-terminal" evidence="2">
    <location>
        <begin position="86"/>
        <end position="202"/>
    </location>
</feature>
<dbReference type="STRING" id="133381.A0A2T9ZGF3"/>
<evidence type="ECO:0000259" key="1">
    <source>
        <dbReference type="PROSITE" id="PS50404"/>
    </source>
</evidence>
<evidence type="ECO:0000259" key="2">
    <source>
        <dbReference type="PROSITE" id="PS50405"/>
    </source>
</evidence>
<dbReference type="EMBL" id="MBFS01000206">
    <property type="protein sequence ID" value="PVV03668.1"/>
    <property type="molecule type" value="Genomic_DNA"/>
</dbReference>
<dbReference type="Gene3D" id="1.20.1050.10">
    <property type="match status" value="1"/>
</dbReference>
<organism evidence="3 4">
    <name type="scientific">Smittium megazygosporum</name>
    <dbReference type="NCBI Taxonomy" id="133381"/>
    <lineage>
        <taxon>Eukaryota</taxon>
        <taxon>Fungi</taxon>
        <taxon>Fungi incertae sedis</taxon>
        <taxon>Zoopagomycota</taxon>
        <taxon>Kickxellomycotina</taxon>
        <taxon>Harpellomycetes</taxon>
        <taxon>Harpellales</taxon>
        <taxon>Legeriomycetaceae</taxon>
        <taxon>Smittium</taxon>
    </lineage>
</organism>
<dbReference type="PANTHER" id="PTHR11571">
    <property type="entry name" value="GLUTATHIONE S-TRANSFERASE"/>
    <property type="match status" value="1"/>
</dbReference>
<dbReference type="InterPro" id="IPR040079">
    <property type="entry name" value="Glutathione_S-Trfase"/>
</dbReference>
<dbReference type="GO" id="GO:0006749">
    <property type="term" value="P:glutathione metabolic process"/>
    <property type="evidence" value="ECO:0007669"/>
    <property type="project" value="TreeGrafter"/>
</dbReference>